<name>A0AB40CNE2_DIOCR</name>
<evidence type="ECO:0000256" key="3">
    <source>
        <dbReference type="ARBA" id="ARBA00023157"/>
    </source>
</evidence>
<dbReference type="PROSITE" id="PS51352">
    <property type="entry name" value="THIOREDOXIN_2"/>
    <property type="match status" value="1"/>
</dbReference>
<dbReference type="FunFam" id="3.40.30.10:FF:000104">
    <property type="entry name" value="Thioredoxin"/>
    <property type="match status" value="1"/>
</dbReference>
<dbReference type="GO" id="GO:0016671">
    <property type="term" value="F:oxidoreductase activity, acting on a sulfur group of donors, disulfide as acceptor"/>
    <property type="evidence" value="ECO:0007669"/>
    <property type="project" value="UniProtKB-ARBA"/>
</dbReference>
<evidence type="ECO:0000256" key="2">
    <source>
        <dbReference type="ARBA" id="ARBA00022982"/>
    </source>
</evidence>
<dbReference type="GeneID" id="120277513"/>
<reference evidence="9" key="1">
    <citation type="submission" date="2025-08" db="UniProtKB">
        <authorList>
            <consortium name="RefSeq"/>
        </authorList>
    </citation>
    <scope>IDENTIFICATION</scope>
</reference>
<keyword evidence="4" id="KW-0676">Redox-active center</keyword>
<evidence type="ECO:0000256" key="6">
    <source>
        <dbReference type="ARBA" id="ARBA00078030"/>
    </source>
</evidence>
<dbReference type="PANTHER" id="PTHR10438">
    <property type="entry name" value="THIOREDOXIN"/>
    <property type="match status" value="1"/>
</dbReference>
<organism evidence="8 9">
    <name type="scientific">Dioscorea cayennensis subsp. rotundata</name>
    <name type="common">White Guinea yam</name>
    <name type="synonym">Dioscorea rotundata</name>
    <dbReference type="NCBI Taxonomy" id="55577"/>
    <lineage>
        <taxon>Eukaryota</taxon>
        <taxon>Viridiplantae</taxon>
        <taxon>Streptophyta</taxon>
        <taxon>Embryophyta</taxon>
        <taxon>Tracheophyta</taxon>
        <taxon>Spermatophyta</taxon>
        <taxon>Magnoliopsida</taxon>
        <taxon>Liliopsida</taxon>
        <taxon>Dioscoreales</taxon>
        <taxon>Dioscoreaceae</taxon>
        <taxon>Dioscorea</taxon>
    </lineage>
</organism>
<dbReference type="InterPro" id="IPR017937">
    <property type="entry name" value="Thioredoxin_CS"/>
</dbReference>
<dbReference type="PROSITE" id="PS00194">
    <property type="entry name" value="THIOREDOXIN_1"/>
    <property type="match status" value="1"/>
</dbReference>
<proteinExistence type="inferred from homology"/>
<protein>
    <recommendedName>
        <fullName evidence="6">Phloem sap 13 kDa protein 1</fullName>
    </recommendedName>
</protein>
<keyword evidence="3" id="KW-1015">Disulfide bond</keyword>
<dbReference type="CDD" id="cd02947">
    <property type="entry name" value="TRX_family"/>
    <property type="match status" value="1"/>
</dbReference>
<dbReference type="InterPro" id="IPR050620">
    <property type="entry name" value="Thioredoxin_H-type-like"/>
</dbReference>
<dbReference type="RefSeq" id="XP_039140311.1">
    <property type="nucleotide sequence ID" value="XM_039284377.1"/>
</dbReference>
<dbReference type="Proteomes" id="UP001515500">
    <property type="component" value="Chromosome 15"/>
</dbReference>
<dbReference type="InterPro" id="IPR013766">
    <property type="entry name" value="Thioredoxin_domain"/>
</dbReference>
<feature type="domain" description="Thioredoxin" evidence="7">
    <location>
        <begin position="1"/>
        <end position="113"/>
    </location>
</feature>
<accession>A0AB40CNE2</accession>
<dbReference type="PANTHER" id="PTHR10438:SF425">
    <property type="entry name" value="THIOREDOXIN H1"/>
    <property type="match status" value="1"/>
</dbReference>
<evidence type="ECO:0000256" key="4">
    <source>
        <dbReference type="ARBA" id="ARBA00023284"/>
    </source>
</evidence>
<dbReference type="Gene3D" id="3.40.30.10">
    <property type="entry name" value="Glutaredoxin"/>
    <property type="match status" value="1"/>
</dbReference>
<comment type="similarity">
    <text evidence="5">Belongs to the thioredoxin family. Plant H-type subfamily.</text>
</comment>
<dbReference type="Pfam" id="PF00085">
    <property type="entry name" value="Thioredoxin"/>
    <property type="match status" value="1"/>
</dbReference>
<keyword evidence="2" id="KW-0249">Electron transport</keyword>
<sequence length="114" mass="12948">MAEEGAVIACHTEADWRQQLQLANESNKLAVIDFTASWCGPCRVIAPFFVELAKRFTDVIFLKVDIDELKVVAQEWAIEAMPTFIFLKKGTILDKMVGARKDDLPKKIQEYMAK</sequence>
<gene>
    <name evidence="9" type="primary">LOC120277513</name>
</gene>
<dbReference type="SUPFAM" id="SSF52833">
    <property type="entry name" value="Thioredoxin-like"/>
    <property type="match status" value="1"/>
</dbReference>
<keyword evidence="8" id="KW-1185">Reference proteome</keyword>
<evidence type="ECO:0000313" key="8">
    <source>
        <dbReference type="Proteomes" id="UP001515500"/>
    </source>
</evidence>
<evidence type="ECO:0000259" key="7">
    <source>
        <dbReference type="PROSITE" id="PS51352"/>
    </source>
</evidence>
<evidence type="ECO:0000256" key="5">
    <source>
        <dbReference type="ARBA" id="ARBA00038353"/>
    </source>
</evidence>
<dbReference type="InterPro" id="IPR036249">
    <property type="entry name" value="Thioredoxin-like_sf"/>
</dbReference>
<evidence type="ECO:0000313" key="9">
    <source>
        <dbReference type="RefSeq" id="XP_039140311.1"/>
    </source>
</evidence>
<dbReference type="PRINTS" id="PR00421">
    <property type="entry name" value="THIOREDOXIN"/>
</dbReference>
<evidence type="ECO:0000256" key="1">
    <source>
        <dbReference type="ARBA" id="ARBA00022448"/>
    </source>
</evidence>
<keyword evidence="1" id="KW-0813">Transport</keyword>
<dbReference type="AlphaFoldDB" id="A0AB40CNE2"/>